<name>A0A2W6NDX1_9BACL</name>
<evidence type="ECO:0000313" key="3">
    <source>
        <dbReference type="Proteomes" id="UP000249204"/>
    </source>
</evidence>
<accession>A0A2W6NDX1</accession>
<dbReference type="RefSeq" id="WP_111271776.1">
    <property type="nucleotide sequence ID" value="NZ_QKWW01000055.1"/>
</dbReference>
<gene>
    <name evidence="2" type="ORF">DN757_19065</name>
</gene>
<proteinExistence type="predicted"/>
<comment type="caution">
    <text evidence="2">The sequence shown here is derived from an EMBL/GenBank/DDBJ whole genome shotgun (WGS) entry which is preliminary data.</text>
</comment>
<dbReference type="EMBL" id="QKWW01000055">
    <property type="protein sequence ID" value="PZT54132.1"/>
    <property type="molecule type" value="Genomic_DNA"/>
</dbReference>
<protein>
    <submittedName>
        <fullName evidence="2">Phage tail protein</fullName>
    </submittedName>
</protein>
<dbReference type="InterPro" id="IPR008841">
    <property type="entry name" value="Siphovirus-type_tail_N"/>
</dbReference>
<evidence type="ECO:0000313" key="2">
    <source>
        <dbReference type="EMBL" id="PZT54132.1"/>
    </source>
</evidence>
<dbReference type="Gene3D" id="2.40.30.200">
    <property type="match status" value="1"/>
</dbReference>
<evidence type="ECO:0000259" key="1">
    <source>
        <dbReference type="Pfam" id="PF05709"/>
    </source>
</evidence>
<dbReference type="AlphaFoldDB" id="A0A2W6NDX1"/>
<organism evidence="2 3">
    <name type="scientific">Paenibacillus silvae</name>
    <dbReference type="NCBI Taxonomy" id="1325358"/>
    <lineage>
        <taxon>Bacteria</taxon>
        <taxon>Bacillati</taxon>
        <taxon>Bacillota</taxon>
        <taxon>Bacilli</taxon>
        <taxon>Bacillales</taxon>
        <taxon>Paenibacillaceae</taxon>
        <taxon>Paenibacillus</taxon>
    </lineage>
</organism>
<reference evidence="2 3" key="1">
    <citation type="submission" date="2018-06" db="EMBL/GenBank/DDBJ databases">
        <title>Isolation of heavy metals resistant Paenibacillus silvae NC2 from Gold-Copper mine in ZiJin, China.</title>
        <authorList>
            <person name="Xu J."/>
            <person name="Mazhar H.S."/>
            <person name="Rensing C."/>
        </authorList>
    </citation>
    <scope>NUCLEOTIDE SEQUENCE [LARGE SCALE GENOMIC DNA]</scope>
    <source>
        <strain evidence="2 3">NC2</strain>
    </source>
</reference>
<feature type="domain" description="Siphovirus-type tail component RIFT-related" evidence="1">
    <location>
        <begin position="18"/>
        <end position="121"/>
    </location>
</feature>
<sequence length="185" mass="20490">MIDATADGKSFRSIGLGLKKHNIPVLPPTRDYSVEIAGRDGEIDFGSTYGPRIINLECVIMADDATLDYHRRVALVAALFNVKKGDIVLTFDDLPGRRYIGRYAGTMDIEKIIFDGELTIPIKMGTNPFPESEENMLEETITQSPETLKVNSLGDERASPVIVLTNTGSNTITHFRLQNEYLIEG</sequence>
<dbReference type="Proteomes" id="UP000249204">
    <property type="component" value="Unassembled WGS sequence"/>
</dbReference>
<dbReference type="Pfam" id="PF05709">
    <property type="entry name" value="Sipho_tail"/>
    <property type="match status" value="1"/>
</dbReference>